<organism evidence="1 2">
    <name type="scientific">Candidatus Scatousia excrementigallinarum</name>
    <dbReference type="NCBI Taxonomy" id="2840935"/>
    <lineage>
        <taxon>Bacteria</taxon>
        <taxon>Candidatus Scatousia</taxon>
    </lineage>
</organism>
<proteinExistence type="predicted"/>
<reference evidence="1" key="2">
    <citation type="journal article" date="2021" name="PeerJ">
        <title>Extensive microbial diversity within the chicken gut microbiome revealed by metagenomics and culture.</title>
        <authorList>
            <person name="Gilroy R."/>
            <person name="Ravi A."/>
            <person name="Getino M."/>
            <person name="Pursley I."/>
            <person name="Horton D.L."/>
            <person name="Alikhan N.F."/>
            <person name="Baker D."/>
            <person name="Gharbi K."/>
            <person name="Hall N."/>
            <person name="Watson M."/>
            <person name="Adriaenssens E.M."/>
            <person name="Foster-Nyarko E."/>
            <person name="Jarju S."/>
            <person name="Secka A."/>
            <person name="Antonio M."/>
            <person name="Oren A."/>
            <person name="Chaudhuri R.R."/>
            <person name="La Ragione R."/>
            <person name="Hildebrand F."/>
            <person name="Pallen M.J."/>
        </authorList>
    </citation>
    <scope>NUCLEOTIDE SEQUENCE</scope>
    <source>
        <strain evidence="1">6276</strain>
    </source>
</reference>
<dbReference type="EMBL" id="DVIU01000281">
    <property type="protein sequence ID" value="HIS37640.1"/>
    <property type="molecule type" value="Genomic_DNA"/>
</dbReference>
<protein>
    <submittedName>
        <fullName evidence="1">Uncharacterized protein</fullName>
    </submittedName>
</protein>
<reference evidence="1" key="1">
    <citation type="submission" date="2020-10" db="EMBL/GenBank/DDBJ databases">
        <authorList>
            <person name="Gilroy R."/>
        </authorList>
    </citation>
    <scope>NUCLEOTIDE SEQUENCE</scope>
    <source>
        <strain evidence="1">6276</strain>
    </source>
</reference>
<evidence type="ECO:0000313" key="2">
    <source>
        <dbReference type="Proteomes" id="UP000823928"/>
    </source>
</evidence>
<dbReference type="Proteomes" id="UP000823928">
    <property type="component" value="Unassembled WGS sequence"/>
</dbReference>
<name>A0A9D1JPV8_9BACT</name>
<gene>
    <name evidence="1" type="ORF">IAC10_13625</name>
</gene>
<sequence>MDDLTPDEKLKIISSEICDIQNIQILLKDSFSLKELDGKVNVFPYLMLVELLENHICNITKLM</sequence>
<evidence type="ECO:0000313" key="1">
    <source>
        <dbReference type="EMBL" id="HIS37640.1"/>
    </source>
</evidence>
<dbReference type="AlphaFoldDB" id="A0A9D1JPV8"/>
<accession>A0A9D1JPV8</accession>
<comment type="caution">
    <text evidence="1">The sequence shown here is derived from an EMBL/GenBank/DDBJ whole genome shotgun (WGS) entry which is preliminary data.</text>
</comment>